<dbReference type="PROSITE" id="PS51257">
    <property type="entry name" value="PROKAR_LIPOPROTEIN"/>
    <property type="match status" value="1"/>
</dbReference>
<comment type="caution">
    <text evidence="2">The sequence shown here is derived from an EMBL/GenBank/DDBJ whole genome shotgun (WGS) entry which is preliminary data.</text>
</comment>
<dbReference type="RefSeq" id="WP_280606916.1">
    <property type="nucleotide sequence ID" value="NZ_CP123639.1"/>
</dbReference>
<evidence type="ECO:0000313" key="2">
    <source>
        <dbReference type="EMBL" id="MEY8662839.1"/>
    </source>
</evidence>
<feature type="transmembrane region" description="Helical" evidence="1">
    <location>
        <begin position="66"/>
        <end position="88"/>
    </location>
</feature>
<keyword evidence="1" id="KW-1133">Transmembrane helix</keyword>
<organism evidence="2 3">
    <name type="scientific">Ligilactobacillus faecis</name>
    <dbReference type="NCBI Taxonomy" id="762833"/>
    <lineage>
        <taxon>Bacteria</taxon>
        <taxon>Bacillati</taxon>
        <taxon>Bacillota</taxon>
        <taxon>Bacilli</taxon>
        <taxon>Lactobacillales</taxon>
        <taxon>Lactobacillaceae</taxon>
        <taxon>Ligilactobacillus</taxon>
    </lineage>
</organism>
<proteinExistence type="predicted"/>
<gene>
    <name evidence="2" type="ORF">AALT52_08055</name>
</gene>
<sequence>MTEKLKQALIHYPMTALVVLMTFLACGFLPLSIFNKLALLVIVWWVGFEFERPINKMIQQKKLNSYAGRVFCLVVTLVFASVLAYVQIRFA</sequence>
<dbReference type="Proteomes" id="UP001565236">
    <property type="component" value="Unassembled WGS sequence"/>
</dbReference>
<evidence type="ECO:0008006" key="4">
    <source>
        <dbReference type="Google" id="ProtNLM"/>
    </source>
</evidence>
<dbReference type="EMBL" id="JBCLUF010000030">
    <property type="protein sequence ID" value="MEY8662839.1"/>
    <property type="molecule type" value="Genomic_DNA"/>
</dbReference>
<evidence type="ECO:0000256" key="1">
    <source>
        <dbReference type="SAM" id="Phobius"/>
    </source>
</evidence>
<keyword evidence="1" id="KW-0812">Transmembrane</keyword>
<protein>
    <recommendedName>
        <fullName evidence="4">Phosphatidate cytidylyltransferase</fullName>
    </recommendedName>
</protein>
<keyword evidence="1" id="KW-0472">Membrane</keyword>
<name>A0ABV4DRF4_9LACO</name>
<evidence type="ECO:0000313" key="3">
    <source>
        <dbReference type="Proteomes" id="UP001565236"/>
    </source>
</evidence>
<feature type="transmembrane region" description="Helical" evidence="1">
    <location>
        <begin position="12"/>
        <end position="31"/>
    </location>
</feature>
<accession>A0ABV4DRF4</accession>
<reference evidence="2 3" key="1">
    <citation type="submission" date="2024-03" db="EMBL/GenBank/DDBJ databases">
        <title>Mouse gut bacterial collection (mGBC) of GemPharmatech.</title>
        <authorList>
            <person name="He Y."/>
            <person name="Dong L."/>
            <person name="Wu D."/>
            <person name="Gao X."/>
            <person name="Lin Z."/>
        </authorList>
    </citation>
    <scope>NUCLEOTIDE SEQUENCE [LARGE SCALE GENOMIC DNA]</scope>
    <source>
        <strain evidence="2 3">15-30</strain>
    </source>
</reference>
<keyword evidence="3" id="KW-1185">Reference proteome</keyword>